<dbReference type="InterPro" id="IPR045560">
    <property type="entry name" value="LigC_C"/>
</dbReference>
<dbReference type="Gene3D" id="3.30.360.10">
    <property type="entry name" value="Dihydrodipicolinate Reductase, domain 2"/>
    <property type="match status" value="1"/>
</dbReference>
<dbReference type="AlphaFoldDB" id="A0A512DZK5"/>
<organism evidence="3 4">
    <name type="scientific">Skermanella aerolata</name>
    <dbReference type="NCBI Taxonomy" id="393310"/>
    <lineage>
        <taxon>Bacteria</taxon>
        <taxon>Pseudomonadati</taxon>
        <taxon>Pseudomonadota</taxon>
        <taxon>Alphaproteobacteria</taxon>
        <taxon>Rhodospirillales</taxon>
        <taxon>Azospirillaceae</taxon>
        <taxon>Skermanella</taxon>
    </lineage>
</organism>
<dbReference type="PANTHER" id="PTHR43377:SF1">
    <property type="entry name" value="BILIVERDIN REDUCTASE A"/>
    <property type="match status" value="1"/>
</dbReference>
<reference evidence="3 4" key="1">
    <citation type="submission" date="2019-07" db="EMBL/GenBank/DDBJ databases">
        <title>Whole genome shotgun sequence of Skermanella aerolata NBRC 106429.</title>
        <authorList>
            <person name="Hosoyama A."/>
            <person name="Uohara A."/>
            <person name="Ohji S."/>
            <person name="Ichikawa N."/>
        </authorList>
    </citation>
    <scope>NUCLEOTIDE SEQUENCE [LARGE SCALE GENOMIC DNA]</scope>
    <source>
        <strain evidence="3 4">NBRC 106429</strain>
    </source>
</reference>
<keyword evidence="4" id="KW-1185">Reference proteome</keyword>
<dbReference type="InterPro" id="IPR051450">
    <property type="entry name" value="Gfo/Idh/MocA_Oxidoreductases"/>
</dbReference>
<dbReference type="SUPFAM" id="SSF51735">
    <property type="entry name" value="NAD(P)-binding Rossmann-fold domains"/>
    <property type="match status" value="1"/>
</dbReference>
<dbReference type="Gene3D" id="3.40.50.720">
    <property type="entry name" value="NAD(P)-binding Rossmann-like Domain"/>
    <property type="match status" value="1"/>
</dbReference>
<dbReference type="RefSeq" id="WP_211099356.1">
    <property type="nucleotide sequence ID" value="NZ_BJYZ01000029.1"/>
</dbReference>
<comment type="caution">
    <text evidence="3">The sequence shown here is derived from an EMBL/GenBank/DDBJ whole genome shotgun (WGS) entry which is preliminary data.</text>
</comment>
<feature type="domain" description="4-carboxy-2-hydroxymuconate-6-semialdehyde dehydrogenase-like C-terminal" evidence="2">
    <location>
        <begin position="135"/>
        <end position="234"/>
    </location>
</feature>
<evidence type="ECO:0000313" key="3">
    <source>
        <dbReference type="EMBL" id="GEO41630.1"/>
    </source>
</evidence>
<proteinExistence type="predicted"/>
<evidence type="ECO:0000259" key="1">
    <source>
        <dbReference type="Pfam" id="PF01408"/>
    </source>
</evidence>
<accession>A0A512DZK5</accession>
<dbReference type="InterPro" id="IPR036291">
    <property type="entry name" value="NAD(P)-bd_dom_sf"/>
</dbReference>
<name>A0A512DZK5_9PROT</name>
<evidence type="ECO:0000259" key="2">
    <source>
        <dbReference type="Pfam" id="PF19858"/>
    </source>
</evidence>
<dbReference type="Pfam" id="PF19858">
    <property type="entry name" value="OxRdtase_C"/>
    <property type="match status" value="1"/>
</dbReference>
<evidence type="ECO:0000313" key="4">
    <source>
        <dbReference type="Proteomes" id="UP000321523"/>
    </source>
</evidence>
<sequence>MTMNVCMVGYGMMGVWHTEALKGTDAVLHTIVGRNPEGSREFAERYGYRKWSVRLDEALADPEIDIVILATPSDLHEEQAIACLNAGKHTLIEIPIAMSLGGARRVVEAGERSGKIYGLSHPMRFRREREALLSRTRSGEEKIRHIAGRFFIKRLVNIGATGYQRSWTDNILWHHFCHFVDLGMYLFDGAPIRRVQSYLGELHPTTGIPMECIVMVETEADQSLLVHGSYHAEYRFYDKLIVTDKDTYFYDILSGTLKTSEGTVEIEAEQQNCTRVTLDFLDAVRENRPPRASGPSVLPAIQILAQVQDEWDARHGARAIPGRPLPRD</sequence>
<dbReference type="Proteomes" id="UP000321523">
    <property type="component" value="Unassembled WGS sequence"/>
</dbReference>
<dbReference type="GO" id="GO:0000166">
    <property type="term" value="F:nucleotide binding"/>
    <property type="evidence" value="ECO:0007669"/>
    <property type="project" value="InterPro"/>
</dbReference>
<dbReference type="Pfam" id="PF01408">
    <property type="entry name" value="GFO_IDH_MocA"/>
    <property type="match status" value="1"/>
</dbReference>
<dbReference type="InterPro" id="IPR000683">
    <property type="entry name" value="Gfo/Idh/MocA-like_OxRdtase_N"/>
</dbReference>
<dbReference type="PANTHER" id="PTHR43377">
    <property type="entry name" value="BILIVERDIN REDUCTASE A"/>
    <property type="match status" value="1"/>
</dbReference>
<dbReference type="EMBL" id="BJYZ01000029">
    <property type="protein sequence ID" value="GEO41630.1"/>
    <property type="molecule type" value="Genomic_DNA"/>
</dbReference>
<dbReference type="SUPFAM" id="SSF55347">
    <property type="entry name" value="Glyceraldehyde-3-phosphate dehydrogenase-like, C-terminal domain"/>
    <property type="match status" value="1"/>
</dbReference>
<feature type="domain" description="Gfo/Idh/MocA-like oxidoreductase N-terminal" evidence="1">
    <location>
        <begin position="3"/>
        <end position="119"/>
    </location>
</feature>
<protein>
    <submittedName>
        <fullName evidence="3">Uncharacterized protein</fullName>
    </submittedName>
</protein>
<gene>
    <name evidence="3" type="ORF">SAE02_57780</name>
</gene>